<dbReference type="Pfam" id="PF02650">
    <property type="entry name" value="HTH_WhiA"/>
    <property type="match status" value="1"/>
</dbReference>
<dbReference type="Proteomes" id="UP000602260">
    <property type="component" value="Unassembled WGS sequence"/>
</dbReference>
<keyword evidence="8" id="KW-1185">Reference proteome</keyword>
<dbReference type="InterPro" id="IPR003802">
    <property type="entry name" value="Sporulation_regulator_WhiA"/>
</dbReference>
<dbReference type="PANTHER" id="PTHR37307:SF1">
    <property type="entry name" value="CELL DIVISION PROTEIN WHIA-RELATED"/>
    <property type="match status" value="1"/>
</dbReference>
<comment type="function">
    <text evidence="4">Involved in cell division and chromosome segregation.</text>
</comment>
<comment type="similarity">
    <text evidence="4">Belongs to the WhiA family.</text>
</comment>
<evidence type="ECO:0000256" key="4">
    <source>
        <dbReference type="HAMAP-Rule" id="MF_01420"/>
    </source>
</evidence>
<dbReference type="Gene3D" id="3.10.28.10">
    <property type="entry name" value="Homing endonucleases"/>
    <property type="match status" value="1"/>
</dbReference>
<evidence type="ECO:0000259" key="5">
    <source>
        <dbReference type="Pfam" id="PF02650"/>
    </source>
</evidence>
<dbReference type="EMBL" id="JACOPN010000002">
    <property type="protein sequence ID" value="MBC5716536.1"/>
    <property type="molecule type" value="Genomic_DNA"/>
</dbReference>
<evidence type="ECO:0000256" key="2">
    <source>
        <dbReference type="ARBA" id="ARBA00023125"/>
    </source>
</evidence>
<dbReference type="PANTHER" id="PTHR37307">
    <property type="entry name" value="CELL DIVISION PROTEIN WHIA-RELATED"/>
    <property type="match status" value="1"/>
</dbReference>
<keyword evidence="2 4" id="KW-0238">DNA-binding</keyword>
<dbReference type="InterPro" id="IPR027434">
    <property type="entry name" value="Homing_endonucl"/>
</dbReference>
<accession>A0A8J6M573</accession>
<dbReference type="GO" id="GO:0043937">
    <property type="term" value="P:regulation of sporulation"/>
    <property type="evidence" value="ECO:0007669"/>
    <property type="project" value="InterPro"/>
</dbReference>
<protein>
    <recommendedName>
        <fullName evidence="4">Probable cell division protein WhiA</fullName>
    </recommendedName>
</protein>
<dbReference type="InterPro" id="IPR039518">
    <property type="entry name" value="WhiA_LAGLIDADG_dom"/>
</dbReference>
<reference evidence="7" key="1">
    <citation type="submission" date="2020-08" db="EMBL/GenBank/DDBJ databases">
        <title>Genome public.</title>
        <authorList>
            <person name="Liu C."/>
            <person name="Sun Q."/>
        </authorList>
    </citation>
    <scope>NUCLEOTIDE SEQUENCE</scope>
    <source>
        <strain evidence="7">BX5</strain>
    </source>
</reference>
<proteinExistence type="inferred from homology"/>
<sequence length="302" mass="33822">MSFSSEVKQELCRVPLSRKCCAQAECYGVLLYCNTFSPREIRVITESDSFAQRLPQLLRRAFRFSFDRLPDGEGKHIFAVEDPRKLSAVQQLLGGDDRAPALHINFGVLEEKCCRAAFLRGAFLAGGSVTDPRKGYHLELTTSHLSVGREMLALMREMGLEPKAAQRKGNSVVYFKQSDRIEDLLTSIGAPLSAMEVMNAKLEKDLRGSVNRRVNCDAANLDKAVEAAMTQVESIRRLEEQGRLALLPEKLQETASLRLAHPEDTLSQLAQRYDPPITKSALNHRLRKLVELAKAEAESPRR</sequence>
<evidence type="ECO:0000313" key="8">
    <source>
        <dbReference type="Proteomes" id="UP000602260"/>
    </source>
</evidence>
<dbReference type="NCBIfam" id="TIGR00647">
    <property type="entry name" value="DNA_bind_WhiA"/>
    <property type="match status" value="1"/>
</dbReference>
<name>A0A8J6M573_9FIRM</name>
<evidence type="ECO:0000256" key="1">
    <source>
        <dbReference type="ARBA" id="ARBA00022618"/>
    </source>
</evidence>
<organism evidence="7 8">
    <name type="scientific">Flintibacter faecis</name>
    <dbReference type="NCBI Taxonomy" id="2763047"/>
    <lineage>
        <taxon>Bacteria</taxon>
        <taxon>Bacillati</taxon>
        <taxon>Bacillota</taxon>
        <taxon>Clostridia</taxon>
        <taxon>Eubacteriales</taxon>
        <taxon>Flintibacter</taxon>
    </lineage>
</organism>
<feature type="domain" description="WhiA LAGLIDADG-like" evidence="6">
    <location>
        <begin position="116"/>
        <end position="207"/>
    </location>
</feature>
<evidence type="ECO:0000259" key="6">
    <source>
        <dbReference type="Pfam" id="PF14527"/>
    </source>
</evidence>
<dbReference type="SUPFAM" id="SSF55608">
    <property type="entry name" value="Homing endonucleases"/>
    <property type="match status" value="1"/>
</dbReference>
<evidence type="ECO:0000313" key="7">
    <source>
        <dbReference type="EMBL" id="MBC5716536.1"/>
    </source>
</evidence>
<comment type="caution">
    <text evidence="7">The sequence shown here is derived from an EMBL/GenBank/DDBJ whole genome shotgun (WGS) entry which is preliminary data.</text>
</comment>
<dbReference type="InterPro" id="IPR023054">
    <property type="entry name" value="Sporulation_regulator_WhiA_C"/>
</dbReference>
<keyword evidence="1 4" id="KW-0132">Cell division</keyword>
<feature type="domain" description="Sporulation regulator WhiA C-terminal" evidence="5">
    <location>
        <begin position="210"/>
        <end position="293"/>
    </location>
</feature>
<dbReference type="RefSeq" id="WP_186877959.1">
    <property type="nucleotide sequence ID" value="NZ_JACOPN010000002.1"/>
</dbReference>
<gene>
    <name evidence="4 7" type="primary">whiA</name>
    <name evidence="7" type="ORF">H8S55_04245</name>
</gene>
<dbReference type="GO" id="GO:0003677">
    <property type="term" value="F:DNA binding"/>
    <property type="evidence" value="ECO:0007669"/>
    <property type="project" value="UniProtKB-UniRule"/>
</dbReference>
<keyword evidence="3 4" id="KW-0131">Cell cycle</keyword>
<dbReference type="HAMAP" id="MF_01420">
    <property type="entry name" value="HTH_type_WhiA"/>
    <property type="match status" value="1"/>
</dbReference>
<dbReference type="AlphaFoldDB" id="A0A8J6M573"/>
<dbReference type="GO" id="GO:0051301">
    <property type="term" value="P:cell division"/>
    <property type="evidence" value="ECO:0007669"/>
    <property type="project" value="UniProtKB-UniRule"/>
</dbReference>
<dbReference type="Pfam" id="PF14527">
    <property type="entry name" value="LAGLIDADG_WhiA"/>
    <property type="match status" value="1"/>
</dbReference>
<evidence type="ECO:0000256" key="3">
    <source>
        <dbReference type="ARBA" id="ARBA00023306"/>
    </source>
</evidence>